<evidence type="ECO:0000313" key="3">
    <source>
        <dbReference type="Proteomes" id="UP000813824"/>
    </source>
</evidence>
<reference evidence="2" key="1">
    <citation type="journal article" date="2021" name="New Phytol.">
        <title>Evolutionary innovations through gain and loss of genes in the ectomycorrhizal Boletales.</title>
        <authorList>
            <person name="Wu G."/>
            <person name="Miyauchi S."/>
            <person name="Morin E."/>
            <person name="Kuo A."/>
            <person name="Drula E."/>
            <person name="Varga T."/>
            <person name="Kohler A."/>
            <person name="Feng B."/>
            <person name="Cao Y."/>
            <person name="Lipzen A."/>
            <person name="Daum C."/>
            <person name="Hundley H."/>
            <person name="Pangilinan J."/>
            <person name="Johnson J."/>
            <person name="Barry K."/>
            <person name="LaButti K."/>
            <person name="Ng V."/>
            <person name="Ahrendt S."/>
            <person name="Min B."/>
            <person name="Choi I.G."/>
            <person name="Park H."/>
            <person name="Plett J.M."/>
            <person name="Magnuson J."/>
            <person name="Spatafora J.W."/>
            <person name="Nagy L.G."/>
            <person name="Henrissat B."/>
            <person name="Grigoriev I.V."/>
            <person name="Yang Z.L."/>
            <person name="Xu J."/>
            <person name="Martin F.M."/>
        </authorList>
    </citation>
    <scope>NUCLEOTIDE SEQUENCE</scope>
    <source>
        <strain evidence="2">KKN 215</strain>
    </source>
</reference>
<feature type="compositionally biased region" description="Polar residues" evidence="1">
    <location>
        <begin position="1086"/>
        <end position="1105"/>
    </location>
</feature>
<feature type="region of interest" description="Disordered" evidence="1">
    <location>
        <begin position="573"/>
        <end position="613"/>
    </location>
</feature>
<feature type="compositionally biased region" description="Low complexity" evidence="1">
    <location>
        <begin position="1115"/>
        <end position="1131"/>
    </location>
</feature>
<feature type="compositionally biased region" description="Polar residues" evidence="1">
    <location>
        <begin position="1183"/>
        <end position="1196"/>
    </location>
</feature>
<name>A0A8K0UTG9_9AGAR</name>
<gene>
    <name evidence="2" type="ORF">BXZ70DRAFT_1006103</name>
</gene>
<feature type="compositionally biased region" description="Polar residues" evidence="1">
    <location>
        <begin position="292"/>
        <end position="307"/>
    </location>
</feature>
<feature type="compositionally biased region" description="Low complexity" evidence="1">
    <location>
        <begin position="715"/>
        <end position="725"/>
    </location>
</feature>
<feature type="compositionally biased region" description="Basic and acidic residues" evidence="1">
    <location>
        <begin position="50"/>
        <end position="76"/>
    </location>
</feature>
<proteinExistence type="predicted"/>
<feature type="compositionally biased region" description="Low complexity" evidence="1">
    <location>
        <begin position="1040"/>
        <end position="1063"/>
    </location>
</feature>
<feature type="region of interest" description="Disordered" evidence="1">
    <location>
        <begin position="508"/>
        <end position="534"/>
    </location>
</feature>
<comment type="caution">
    <text evidence="2">The sequence shown here is derived from an EMBL/GenBank/DDBJ whole genome shotgun (WGS) entry which is preliminary data.</text>
</comment>
<protein>
    <submittedName>
        <fullName evidence="2">Uncharacterized protein</fullName>
    </submittedName>
</protein>
<evidence type="ECO:0000256" key="1">
    <source>
        <dbReference type="SAM" id="MobiDB-lite"/>
    </source>
</evidence>
<feature type="region of interest" description="Disordered" evidence="1">
    <location>
        <begin position="43"/>
        <end position="254"/>
    </location>
</feature>
<feature type="compositionally biased region" description="Basic residues" evidence="1">
    <location>
        <begin position="1254"/>
        <end position="1266"/>
    </location>
</feature>
<feature type="region of interest" description="Disordered" evidence="1">
    <location>
        <begin position="652"/>
        <end position="1019"/>
    </location>
</feature>
<feature type="compositionally biased region" description="Low complexity" evidence="1">
    <location>
        <begin position="1"/>
        <end position="11"/>
    </location>
</feature>
<feature type="region of interest" description="Disordered" evidence="1">
    <location>
        <begin position="1"/>
        <end position="21"/>
    </location>
</feature>
<keyword evidence="3" id="KW-1185">Reference proteome</keyword>
<feature type="region of interest" description="Disordered" evidence="1">
    <location>
        <begin position="452"/>
        <end position="488"/>
    </location>
</feature>
<feature type="region of interest" description="Disordered" evidence="1">
    <location>
        <begin position="1086"/>
        <end position="1266"/>
    </location>
</feature>
<feature type="compositionally biased region" description="Low complexity" evidence="1">
    <location>
        <begin position="1157"/>
        <end position="1182"/>
    </location>
</feature>
<feature type="region of interest" description="Disordered" evidence="1">
    <location>
        <begin position="1031"/>
        <end position="1065"/>
    </location>
</feature>
<feature type="compositionally biased region" description="Low complexity" evidence="1">
    <location>
        <begin position="765"/>
        <end position="793"/>
    </location>
</feature>
<feature type="region of interest" description="Disordered" evidence="1">
    <location>
        <begin position="338"/>
        <end position="435"/>
    </location>
</feature>
<feature type="region of interest" description="Disordered" evidence="1">
    <location>
        <begin position="281"/>
        <end position="307"/>
    </location>
</feature>
<evidence type="ECO:0000313" key="2">
    <source>
        <dbReference type="EMBL" id="KAH8102920.1"/>
    </source>
</evidence>
<feature type="compositionally biased region" description="Polar residues" evidence="1">
    <location>
        <begin position="693"/>
        <end position="714"/>
    </location>
</feature>
<dbReference type="Proteomes" id="UP000813824">
    <property type="component" value="Unassembled WGS sequence"/>
</dbReference>
<feature type="compositionally biased region" description="Polar residues" evidence="1">
    <location>
        <begin position="843"/>
        <end position="856"/>
    </location>
</feature>
<accession>A0A8K0UTG9</accession>
<feature type="compositionally biased region" description="Polar residues" evidence="1">
    <location>
        <begin position="897"/>
        <end position="912"/>
    </location>
</feature>
<feature type="compositionally biased region" description="Low complexity" evidence="1">
    <location>
        <begin position="828"/>
        <end position="842"/>
    </location>
</feature>
<organism evidence="2 3">
    <name type="scientific">Cristinia sonorae</name>
    <dbReference type="NCBI Taxonomy" id="1940300"/>
    <lineage>
        <taxon>Eukaryota</taxon>
        <taxon>Fungi</taxon>
        <taxon>Dikarya</taxon>
        <taxon>Basidiomycota</taxon>
        <taxon>Agaricomycotina</taxon>
        <taxon>Agaricomycetes</taxon>
        <taxon>Agaricomycetidae</taxon>
        <taxon>Agaricales</taxon>
        <taxon>Pleurotineae</taxon>
        <taxon>Stephanosporaceae</taxon>
        <taxon>Cristinia</taxon>
    </lineage>
</organism>
<dbReference type="AlphaFoldDB" id="A0A8K0UTG9"/>
<feature type="compositionally biased region" description="Low complexity" evidence="1">
    <location>
        <begin position="577"/>
        <end position="606"/>
    </location>
</feature>
<sequence>MSTRRSSPRATARLRRAPLARSSSLLGTLKSIVAAPLTWFASSDDIQDVPGEKRPRRVQQEESNRDQGAEGDEEHRSKRKRIHSPDLDGAFPRQNQHYQPERSGYLDPPQSMLVKRASVPNASSATPSYARSSSALPSTQSRNQHRSRLSLSPRPSTGHGKQTGIARTQSMDPPGRLLIPPRSTRPPPLSRAASMMSVDEPPSSPLSPVGDMSMSPSRPRFKLRTSLTPQPSGVDFGPTPVRRERDPSEPPPLEALMENPIFVKAPPNPQPPQRQASLTLGSLAETHKAQPLSRQRSNLTTVASASTNSVRPINAAELALHELEVYKTPLLPSRLRGSSALPDMFKPRKGAQRVGPSLLIDGDRDERPRLGRSDLESAKKEDGKGKKAKGAKPYEGQGGMKKLLARRRLEEAEELEKEKEAAMTDNEEIAATEQSEVAKKLTKELELPVAPEPLTVVGGRPQSSLRVGRTRTARNHAPAMRPKSKNKFSAVYEDEEGEDAAMFMGTEEVGSDAPPASTSHEPEVPLPKYEAPKGFSFAKETGPIQHDATGAKEPPIAALPFSLTAKPAPTSGNTVIPSPLFPSSAPATPLPPTSSTNVSTTPAPATIPSVPSITLIPASPASAQKDEEKEKPVPNFFANAAIFSKPSSQLPFSLTTSSTVATPAAPAPGGFSWGTTGQTATPAGTSSDKDTPKTVTSTSSLFGASSPGSKSSQIPAASVSAPAVPFTTPSTSLFGKPVSEPARKDETSAPAPVTTSLFGDRSKDATMPSTAPSTSSPFSFGVAKPTEVSVTPTVPAPAPLATPFSFGAPPKVEKENEVTQQAPATKPSLFPSSSAATTPSLSGFGSQPLASSTSSPVEPPKPFTFGPSASTVPASASSTTSAIPAIAAPKPLFGSAPESSIPASPFSFGTSPSAPPEVTTPAKSPFTFGASAPSTPNPEKKTTNAFMFGSSSPAPAPSASTSLFGTPSGGSNGTDVSKGFSFGTSTPVRNVTPPRGNDEEVNMDESPTRGAGMDVNGGAKPTLAGFGFGTSNASSPFGQPASTGSSFSFGATSGSSMSSPFASKVENKPVEKPALTFTGFGQQATSTNNAFGFGASNSTQSTQPAPSAGAFGFGTPVSTPTATSSPFSFGAPAPPAPTPFGQPATAAPTSSGFSTQPASGFSFGASPAATPTTAPSNPFSFSGSQPASPAVSNSGLPSGAFSFGQPSSSANPAVDTGSPSPFGGTTPLPTAGGGGALFTMGAAPPPPPSGAGRPLKKLPSRRGGKR</sequence>
<feature type="compositionally biased region" description="Low complexity" evidence="1">
    <location>
        <begin position="122"/>
        <end position="135"/>
    </location>
</feature>
<feature type="compositionally biased region" description="Low complexity" evidence="1">
    <location>
        <begin position="867"/>
        <end position="889"/>
    </location>
</feature>
<dbReference type="OrthoDB" id="3230904at2759"/>
<feature type="compositionally biased region" description="Basic and acidic residues" evidence="1">
    <location>
        <begin position="361"/>
        <end position="385"/>
    </location>
</feature>
<feature type="compositionally biased region" description="Low complexity" evidence="1">
    <location>
        <begin position="653"/>
        <end position="685"/>
    </location>
</feature>
<feature type="compositionally biased region" description="Low complexity" evidence="1">
    <location>
        <begin position="950"/>
        <end position="960"/>
    </location>
</feature>
<dbReference type="EMBL" id="JAEVFJ010000008">
    <property type="protein sequence ID" value="KAH8102920.1"/>
    <property type="molecule type" value="Genomic_DNA"/>
</dbReference>